<dbReference type="EMBL" id="JAUSUW010000005">
    <property type="protein sequence ID" value="MDQ0421100.1"/>
    <property type="molecule type" value="Genomic_DNA"/>
</dbReference>
<keyword evidence="2" id="KW-1185">Reference proteome</keyword>
<name>A0ABU0G6X5_9HYPH</name>
<reference evidence="1 2" key="1">
    <citation type="submission" date="2023-07" db="EMBL/GenBank/DDBJ databases">
        <title>Genomic Encyclopedia of Type Strains, Phase IV (KMG-IV): sequencing the most valuable type-strain genomes for metagenomic binning, comparative biology and taxonomic classification.</title>
        <authorList>
            <person name="Goeker M."/>
        </authorList>
    </citation>
    <scope>NUCLEOTIDE SEQUENCE [LARGE SCALE GENOMIC DNA]</scope>
    <source>
        <strain evidence="1 2">DSM 1111</strain>
    </source>
</reference>
<dbReference type="PANTHER" id="PTHR37953:SF1">
    <property type="entry name" value="UPF0127 PROTEIN MJ1496"/>
    <property type="match status" value="1"/>
</dbReference>
<protein>
    <submittedName>
        <fullName evidence="1">Uncharacterized membrane protein (UPF0127 family)</fullName>
    </submittedName>
</protein>
<organism evidence="1 2">
    <name type="scientific">Peteryoungia aggregata LMG 23059</name>
    <dbReference type="NCBI Taxonomy" id="1368425"/>
    <lineage>
        <taxon>Bacteria</taxon>
        <taxon>Pseudomonadati</taxon>
        <taxon>Pseudomonadota</taxon>
        <taxon>Alphaproteobacteria</taxon>
        <taxon>Hyphomicrobiales</taxon>
        <taxon>Rhizobiaceae</taxon>
        <taxon>Peteryoungia</taxon>
    </lineage>
</organism>
<evidence type="ECO:0000313" key="2">
    <source>
        <dbReference type="Proteomes" id="UP001238496"/>
    </source>
</evidence>
<dbReference type="Pfam" id="PF02643">
    <property type="entry name" value="DUF192"/>
    <property type="match status" value="1"/>
</dbReference>
<sequence>MALFAFFSLAGAAVGDVVFQRGQLAFETESGGRITFEVEWAVTAEQRARGLMERPALPDRTGMLFDFGDSRMVTMWMANTPESLDMIFVDETGRIVRIAERTTPYSEAIVSSGEPVRYALEIRGGHAAELGLDPSARLVLPLDLPE</sequence>
<dbReference type="Proteomes" id="UP001238496">
    <property type="component" value="Unassembled WGS sequence"/>
</dbReference>
<proteinExistence type="predicted"/>
<dbReference type="RefSeq" id="WP_307372456.1">
    <property type="nucleotide sequence ID" value="NZ_JAUSUW010000005.1"/>
</dbReference>
<gene>
    <name evidence="1" type="ORF">J2045_002127</name>
</gene>
<dbReference type="InterPro" id="IPR038695">
    <property type="entry name" value="Saro_0823-like_sf"/>
</dbReference>
<dbReference type="PANTHER" id="PTHR37953">
    <property type="entry name" value="UPF0127 PROTEIN MJ1496"/>
    <property type="match status" value="1"/>
</dbReference>
<dbReference type="Gene3D" id="2.60.120.1140">
    <property type="entry name" value="Protein of unknown function DUF192"/>
    <property type="match status" value="1"/>
</dbReference>
<evidence type="ECO:0000313" key="1">
    <source>
        <dbReference type="EMBL" id="MDQ0421100.1"/>
    </source>
</evidence>
<dbReference type="InterPro" id="IPR003795">
    <property type="entry name" value="DUF192"/>
</dbReference>
<comment type="caution">
    <text evidence="1">The sequence shown here is derived from an EMBL/GenBank/DDBJ whole genome shotgun (WGS) entry which is preliminary data.</text>
</comment>
<accession>A0ABU0G6X5</accession>